<keyword evidence="1" id="KW-1133">Transmembrane helix</keyword>
<evidence type="ECO:0000313" key="3">
    <source>
        <dbReference type="Proteomes" id="UP000199518"/>
    </source>
</evidence>
<proteinExistence type="predicted"/>
<dbReference type="OrthoDB" id="278295at2"/>
<gene>
    <name evidence="2" type="ORF">SAMN05421753_101358</name>
</gene>
<name>A0A1I3BBG0_9PLAN</name>
<organism evidence="2 3">
    <name type="scientific">Planctomicrobium piriforme</name>
    <dbReference type="NCBI Taxonomy" id="1576369"/>
    <lineage>
        <taxon>Bacteria</taxon>
        <taxon>Pseudomonadati</taxon>
        <taxon>Planctomycetota</taxon>
        <taxon>Planctomycetia</taxon>
        <taxon>Planctomycetales</taxon>
        <taxon>Planctomycetaceae</taxon>
        <taxon>Planctomicrobium</taxon>
    </lineage>
</organism>
<dbReference type="EMBL" id="FOQD01000001">
    <property type="protein sequence ID" value="SFH59633.1"/>
    <property type="molecule type" value="Genomic_DNA"/>
</dbReference>
<sequence length="108" mass="11290">MIRQLLNDEAGFIVSAELVLVATILVLGLIVGLSQVHYAVVEEMNDVAKAIGSLNQSYYYTGFTAEKASGALKSGTYGSTFHDAIDEGDANCAAIACDPPVAECSGPF</sequence>
<dbReference type="Proteomes" id="UP000199518">
    <property type="component" value="Unassembled WGS sequence"/>
</dbReference>
<dbReference type="STRING" id="1576369.SAMN05421753_101358"/>
<keyword evidence="3" id="KW-1185">Reference proteome</keyword>
<dbReference type="AlphaFoldDB" id="A0A1I3BBG0"/>
<reference evidence="3" key="1">
    <citation type="submission" date="2016-10" db="EMBL/GenBank/DDBJ databases">
        <authorList>
            <person name="Varghese N."/>
            <person name="Submissions S."/>
        </authorList>
    </citation>
    <scope>NUCLEOTIDE SEQUENCE [LARGE SCALE GENOMIC DNA]</scope>
    <source>
        <strain evidence="3">DSM 26348</strain>
    </source>
</reference>
<evidence type="ECO:0000313" key="2">
    <source>
        <dbReference type="EMBL" id="SFH59633.1"/>
    </source>
</evidence>
<keyword evidence="1" id="KW-0812">Transmembrane</keyword>
<dbReference type="RefSeq" id="WP_092047364.1">
    <property type="nucleotide sequence ID" value="NZ_FOQD01000001.1"/>
</dbReference>
<evidence type="ECO:0000256" key="1">
    <source>
        <dbReference type="SAM" id="Phobius"/>
    </source>
</evidence>
<feature type="transmembrane region" description="Helical" evidence="1">
    <location>
        <begin position="12"/>
        <end position="33"/>
    </location>
</feature>
<keyword evidence="1" id="KW-0472">Membrane</keyword>
<protein>
    <recommendedName>
        <fullName evidence="4">Branched-chain amino acid aminotransferase</fullName>
    </recommendedName>
</protein>
<evidence type="ECO:0008006" key="4">
    <source>
        <dbReference type="Google" id="ProtNLM"/>
    </source>
</evidence>
<accession>A0A1I3BBG0</accession>